<accession>A0A8H2XAX4</accession>
<keyword evidence="1" id="KW-0472">Membrane</keyword>
<dbReference type="EMBL" id="CAJMWT010001750">
    <property type="protein sequence ID" value="CAE6418136.1"/>
    <property type="molecule type" value="Genomic_DNA"/>
</dbReference>
<reference evidence="2" key="1">
    <citation type="submission" date="2021-01" db="EMBL/GenBank/DDBJ databases">
        <authorList>
            <person name="Kaushik A."/>
        </authorList>
    </citation>
    <scope>NUCLEOTIDE SEQUENCE</scope>
    <source>
        <strain evidence="2">AG2-2IIIB</strain>
    </source>
</reference>
<keyword evidence="1" id="KW-0812">Transmembrane</keyword>
<comment type="caution">
    <text evidence="2">The sequence shown here is derived from an EMBL/GenBank/DDBJ whole genome shotgun (WGS) entry which is preliminary data.</text>
</comment>
<organism evidence="2 3">
    <name type="scientific">Rhizoctonia solani</name>
    <dbReference type="NCBI Taxonomy" id="456999"/>
    <lineage>
        <taxon>Eukaryota</taxon>
        <taxon>Fungi</taxon>
        <taxon>Dikarya</taxon>
        <taxon>Basidiomycota</taxon>
        <taxon>Agaricomycotina</taxon>
        <taxon>Agaricomycetes</taxon>
        <taxon>Cantharellales</taxon>
        <taxon>Ceratobasidiaceae</taxon>
        <taxon>Rhizoctonia</taxon>
    </lineage>
</organism>
<dbReference type="Proteomes" id="UP000663843">
    <property type="component" value="Unassembled WGS sequence"/>
</dbReference>
<keyword evidence="1" id="KW-1133">Transmembrane helix</keyword>
<proteinExistence type="predicted"/>
<evidence type="ECO:0000256" key="1">
    <source>
        <dbReference type="SAM" id="Phobius"/>
    </source>
</evidence>
<name>A0A8H2XAX4_9AGAM</name>
<evidence type="ECO:0000313" key="3">
    <source>
        <dbReference type="Proteomes" id="UP000663843"/>
    </source>
</evidence>
<evidence type="ECO:0000313" key="2">
    <source>
        <dbReference type="EMBL" id="CAE6418136.1"/>
    </source>
</evidence>
<gene>
    <name evidence="2" type="ORF">RDB_LOCUS50953</name>
</gene>
<dbReference type="AlphaFoldDB" id="A0A8H2XAX4"/>
<protein>
    <submittedName>
        <fullName evidence="2">Uncharacterized protein</fullName>
    </submittedName>
</protein>
<feature type="transmembrane region" description="Helical" evidence="1">
    <location>
        <begin position="94"/>
        <end position="117"/>
    </location>
</feature>
<feature type="transmembrane region" description="Helical" evidence="1">
    <location>
        <begin position="53"/>
        <end position="74"/>
    </location>
</feature>
<sequence length="196" mass="21272">MTSTVRQRRAFGFSDDGEGVAEENTVLDPQEQEEIIHNLREAARHSNENSARAISVILGVGVILQLFFLSMLAQGSQSTPLTPILDSALEAKPLIPLASLLTILHIGIHILDIISLIPALSHLHKSVPEGCSRYGPLTTCIAPLLALFSGRDVAQLAWWCVPVELSALVWVSRGWMASAVEDVTGLEKLRYDVQGA</sequence>